<evidence type="ECO:0000313" key="1">
    <source>
        <dbReference type="EMBL" id="BBT41060.1"/>
    </source>
</evidence>
<proteinExistence type="predicted"/>
<evidence type="ECO:0000313" key="2">
    <source>
        <dbReference type="Proteomes" id="UP000515680"/>
    </source>
</evidence>
<dbReference type="Proteomes" id="UP000515680">
    <property type="component" value="Chromosome"/>
</dbReference>
<dbReference type="RefSeq" id="WP_182815862.1">
    <property type="nucleotide sequence ID" value="NZ_AP022227.1"/>
</dbReference>
<dbReference type="EMBL" id="AP022227">
    <property type="protein sequence ID" value="BBT41060.1"/>
    <property type="molecule type" value="Genomic_DNA"/>
</dbReference>
<gene>
    <name evidence="1" type="ORF">WP8W18C01_34010</name>
</gene>
<reference evidence="1 2" key="1">
    <citation type="submission" date="2019-12" db="EMBL/GenBank/DDBJ databases">
        <title>complete genome sequences of Pseudomonas putida str. WP8-W18-CRE-01 isolated from wastewater treatment plant effluent.</title>
        <authorList>
            <person name="Sekizuka T."/>
            <person name="Itokawa K."/>
            <person name="Yatsu K."/>
            <person name="Inamine Y."/>
            <person name="Kuroda M."/>
        </authorList>
    </citation>
    <scope>NUCLEOTIDE SEQUENCE [LARGE SCALE GENOMIC DNA]</scope>
    <source>
        <strain evidence="1 2">WP8-W18-CRE-01</strain>
    </source>
</reference>
<sequence length="54" mass="6733">MSKMEFDDWYMVLRDLARKHGENVSDREAWREAWQFDYTSPEEAFYSEYPEHRP</sequence>
<name>A0A6S5TKM6_PSEPU</name>
<dbReference type="AlphaFoldDB" id="A0A6S5TKM6"/>
<organism evidence="1 2">
    <name type="scientific">Pseudomonas putida</name>
    <name type="common">Arthrobacter siderocapsulatus</name>
    <dbReference type="NCBI Taxonomy" id="303"/>
    <lineage>
        <taxon>Bacteria</taxon>
        <taxon>Pseudomonadati</taxon>
        <taxon>Pseudomonadota</taxon>
        <taxon>Gammaproteobacteria</taxon>
        <taxon>Pseudomonadales</taxon>
        <taxon>Pseudomonadaceae</taxon>
        <taxon>Pseudomonas</taxon>
    </lineage>
</organism>
<accession>A0A6S5TKM6</accession>
<protein>
    <submittedName>
        <fullName evidence="1">Uncharacterized protein</fullName>
    </submittedName>
</protein>